<dbReference type="InterPro" id="IPR051191">
    <property type="entry name" value="DCAF12"/>
</dbReference>
<comment type="caution">
    <text evidence="3">The sequence shown here is derived from an EMBL/GenBank/DDBJ whole genome shotgun (WGS) entry which is preliminary data.</text>
</comment>
<evidence type="ECO:0000313" key="4">
    <source>
        <dbReference type="Proteomes" id="UP001152795"/>
    </source>
</evidence>
<dbReference type="GO" id="GO:0080008">
    <property type="term" value="C:Cul4-RING E3 ubiquitin ligase complex"/>
    <property type="evidence" value="ECO:0007669"/>
    <property type="project" value="TreeGrafter"/>
</dbReference>
<accession>A0A6S7IXT1</accession>
<dbReference type="InterPro" id="IPR025139">
    <property type="entry name" value="DUF4062"/>
</dbReference>
<feature type="domain" description="DUF4062" evidence="2">
    <location>
        <begin position="29"/>
        <end position="103"/>
    </location>
</feature>
<organism evidence="3 4">
    <name type="scientific">Paramuricea clavata</name>
    <name type="common">Red gorgonian</name>
    <name type="synonym">Violescent sea-whip</name>
    <dbReference type="NCBI Taxonomy" id="317549"/>
    <lineage>
        <taxon>Eukaryota</taxon>
        <taxon>Metazoa</taxon>
        <taxon>Cnidaria</taxon>
        <taxon>Anthozoa</taxon>
        <taxon>Octocorallia</taxon>
        <taxon>Malacalcyonacea</taxon>
        <taxon>Plexauridae</taxon>
        <taxon>Paramuricea</taxon>
    </lineage>
</organism>
<keyword evidence="1" id="KW-0677">Repeat</keyword>
<gene>
    <name evidence="3" type="ORF">PACLA_8A006176</name>
</gene>
<protein>
    <submittedName>
        <fullName evidence="3">TPR repeat-containing DDB_G0287407-like</fullName>
    </submittedName>
</protein>
<sequence length="104" mass="11787">MGKQVDKDFTTALEQASQTQSKLSQKVIRVFFSSPFGGLELEREELTKKYWPQLQSLCSRHGYTFVPVDLRWGITSDLSANASTIMICLSEIDRSDIFVGFFGQ</sequence>
<keyword evidence="4" id="KW-1185">Reference proteome</keyword>
<name>A0A6S7IXT1_PARCT</name>
<dbReference type="AlphaFoldDB" id="A0A6S7IXT1"/>
<dbReference type="Pfam" id="PF13271">
    <property type="entry name" value="DUF4062"/>
    <property type="match status" value="1"/>
</dbReference>
<dbReference type="EMBL" id="CACRXK020012154">
    <property type="protein sequence ID" value="CAB4022777.1"/>
    <property type="molecule type" value="Genomic_DNA"/>
</dbReference>
<reference evidence="3" key="1">
    <citation type="submission" date="2020-04" db="EMBL/GenBank/DDBJ databases">
        <authorList>
            <person name="Alioto T."/>
            <person name="Alioto T."/>
            <person name="Gomez Garrido J."/>
        </authorList>
    </citation>
    <scope>NUCLEOTIDE SEQUENCE</scope>
    <source>
        <strain evidence="3">A484AB</strain>
    </source>
</reference>
<feature type="non-terminal residue" evidence="3">
    <location>
        <position position="1"/>
    </location>
</feature>
<evidence type="ECO:0000259" key="2">
    <source>
        <dbReference type="Pfam" id="PF13271"/>
    </source>
</evidence>
<dbReference type="PANTHER" id="PTHR19860:SF40">
    <property type="entry name" value="WD40 REPEAT-CONTAINING PROTEIN"/>
    <property type="match status" value="1"/>
</dbReference>
<dbReference type="Proteomes" id="UP001152795">
    <property type="component" value="Unassembled WGS sequence"/>
</dbReference>
<dbReference type="OrthoDB" id="2325716at2759"/>
<proteinExistence type="predicted"/>
<evidence type="ECO:0000313" key="3">
    <source>
        <dbReference type="EMBL" id="CAB4022777.1"/>
    </source>
</evidence>
<evidence type="ECO:0000256" key="1">
    <source>
        <dbReference type="ARBA" id="ARBA00022737"/>
    </source>
</evidence>
<dbReference type="PANTHER" id="PTHR19860">
    <property type="entry name" value="DDB1- AND CUL4-ASSOCIATED FACTOR 12-RELATED"/>
    <property type="match status" value="1"/>
</dbReference>